<feature type="domain" description="VTT" evidence="7">
    <location>
        <begin position="38"/>
        <end position="155"/>
    </location>
</feature>
<dbReference type="Proteomes" id="UP001515480">
    <property type="component" value="Unassembled WGS sequence"/>
</dbReference>
<evidence type="ECO:0000313" key="9">
    <source>
        <dbReference type="Proteomes" id="UP001515480"/>
    </source>
</evidence>
<keyword evidence="5 6" id="KW-0472">Membrane</keyword>
<feature type="transmembrane region" description="Helical" evidence="6">
    <location>
        <begin position="134"/>
        <end position="154"/>
    </location>
</feature>
<evidence type="ECO:0000259" key="7">
    <source>
        <dbReference type="Pfam" id="PF09335"/>
    </source>
</evidence>
<evidence type="ECO:0000256" key="4">
    <source>
        <dbReference type="ARBA" id="ARBA00022989"/>
    </source>
</evidence>
<dbReference type="InterPro" id="IPR015414">
    <property type="entry name" value="TMEM64"/>
</dbReference>
<organism evidence="8 9">
    <name type="scientific">Prymnesium parvum</name>
    <name type="common">Toxic golden alga</name>
    <dbReference type="NCBI Taxonomy" id="97485"/>
    <lineage>
        <taxon>Eukaryota</taxon>
        <taxon>Haptista</taxon>
        <taxon>Haptophyta</taxon>
        <taxon>Prymnesiophyceae</taxon>
        <taxon>Prymnesiales</taxon>
        <taxon>Prymnesiaceae</taxon>
        <taxon>Prymnesium</taxon>
    </lineage>
</organism>
<evidence type="ECO:0000256" key="1">
    <source>
        <dbReference type="ARBA" id="ARBA00004651"/>
    </source>
</evidence>
<accession>A0AB34IX01</accession>
<feature type="transmembrane region" description="Helical" evidence="6">
    <location>
        <begin position="174"/>
        <end position="193"/>
    </location>
</feature>
<dbReference type="PANTHER" id="PTHR12677">
    <property type="entry name" value="GOLGI APPARATUS MEMBRANE PROTEIN TVP38-RELATED"/>
    <property type="match status" value="1"/>
</dbReference>
<keyword evidence="3 6" id="KW-0812">Transmembrane</keyword>
<keyword evidence="2" id="KW-1003">Cell membrane</keyword>
<protein>
    <recommendedName>
        <fullName evidence="7">VTT domain-containing protein</fullName>
    </recommendedName>
</protein>
<dbReference type="Pfam" id="PF09335">
    <property type="entry name" value="VTT_dom"/>
    <property type="match status" value="1"/>
</dbReference>
<proteinExistence type="predicted"/>
<evidence type="ECO:0000313" key="8">
    <source>
        <dbReference type="EMBL" id="KAL1508435.1"/>
    </source>
</evidence>
<name>A0AB34IX01_PRYPA</name>
<gene>
    <name evidence="8" type="ORF">AB1Y20_004539</name>
</gene>
<dbReference type="InterPro" id="IPR032816">
    <property type="entry name" value="VTT_dom"/>
</dbReference>
<dbReference type="EMBL" id="JBGBPQ010000016">
    <property type="protein sequence ID" value="KAL1508435.1"/>
    <property type="molecule type" value="Genomic_DNA"/>
</dbReference>
<evidence type="ECO:0000256" key="2">
    <source>
        <dbReference type="ARBA" id="ARBA00022475"/>
    </source>
</evidence>
<dbReference type="PANTHER" id="PTHR12677:SF59">
    <property type="entry name" value="GOLGI APPARATUS MEMBRANE PROTEIN TVP38-RELATED"/>
    <property type="match status" value="1"/>
</dbReference>
<sequence>MSWFDTIARQMDVWIELYPQLTAVGGVLFLAVWIVCLVPSTVIELWLGYQFGLWHGFLLVYSGKVIGCLVSFGLGRTVLKRTCTRCLSSHELFRAFDLAVSREPYTVCFLARASYIPIALKNYGFAVLSVPTRAFVLALVMVENLNSALLVFIGSTAGSFAQDSEMDGVGSHSFSRTPMVIGSIMLLTLAVYISKRTRLALAELREKVSREPSSDLLEKKTDLVWRTKGQECL</sequence>
<dbReference type="AlphaFoldDB" id="A0AB34IX01"/>
<keyword evidence="9" id="KW-1185">Reference proteome</keyword>
<evidence type="ECO:0000256" key="3">
    <source>
        <dbReference type="ARBA" id="ARBA00022692"/>
    </source>
</evidence>
<evidence type="ECO:0000256" key="6">
    <source>
        <dbReference type="SAM" id="Phobius"/>
    </source>
</evidence>
<evidence type="ECO:0000256" key="5">
    <source>
        <dbReference type="ARBA" id="ARBA00023136"/>
    </source>
</evidence>
<keyword evidence="4 6" id="KW-1133">Transmembrane helix</keyword>
<feature type="transmembrane region" description="Helical" evidence="6">
    <location>
        <begin position="53"/>
        <end position="75"/>
    </location>
</feature>
<reference evidence="8 9" key="1">
    <citation type="journal article" date="2024" name="Science">
        <title>Giant polyketide synthase enzymes in the biosynthesis of giant marine polyether toxins.</title>
        <authorList>
            <person name="Fallon T.R."/>
            <person name="Shende V.V."/>
            <person name="Wierzbicki I.H."/>
            <person name="Pendleton A.L."/>
            <person name="Watervoot N.F."/>
            <person name="Auber R.P."/>
            <person name="Gonzalez D.J."/>
            <person name="Wisecaver J.H."/>
            <person name="Moore B.S."/>
        </authorList>
    </citation>
    <scope>NUCLEOTIDE SEQUENCE [LARGE SCALE GENOMIC DNA]</scope>
    <source>
        <strain evidence="8 9">12B1</strain>
    </source>
</reference>
<feature type="transmembrane region" description="Helical" evidence="6">
    <location>
        <begin position="21"/>
        <end position="47"/>
    </location>
</feature>
<dbReference type="GO" id="GO:0005886">
    <property type="term" value="C:plasma membrane"/>
    <property type="evidence" value="ECO:0007669"/>
    <property type="project" value="UniProtKB-SubCell"/>
</dbReference>
<comment type="caution">
    <text evidence="8">The sequence shown here is derived from an EMBL/GenBank/DDBJ whole genome shotgun (WGS) entry which is preliminary data.</text>
</comment>
<comment type="subcellular location">
    <subcellularLocation>
        <location evidence="1">Cell membrane</location>
        <topology evidence="1">Multi-pass membrane protein</topology>
    </subcellularLocation>
</comment>